<evidence type="ECO:0000256" key="1">
    <source>
        <dbReference type="SAM" id="MobiDB-lite"/>
    </source>
</evidence>
<keyword evidence="3" id="KW-1185">Reference proteome</keyword>
<organism evidence="2 3">
    <name type="scientific">Marasmius oreades</name>
    <name type="common">fairy-ring Marasmius</name>
    <dbReference type="NCBI Taxonomy" id="181124"/>
    <lineage>
        <taxon>Eukaryota</taxon>
        <taxon>Fungi</taxon>
        <taxon>Dikarya</taxon>
        <taxon>Basidiomycota</taxon>
        <taxon>Agaricomycotina</taxon>
        <taxon>Agaricomycetes</taxon>
        <taxon>Agaricomycetidae</taxon>
        <taxon>Agaricales</taxon>
        <taxon>Marasmiineae</taxon>
        <taxon>Marasmiaceae</taxon>
        <taxon>Marasmius</taxon>
    </lineage>
</organism>
<evidence type="ECO:0000313" key="2">
    <source>
        <dbReference type="EMBL" id="KAG7086461.1"/>
    </source>
</evidence>
<feature type="compositionally biased region" description="Low complexity" evidence="1">
    <location>
        <begin position="349"/>
        <end position="363"/>
    </location>
</feature>
<dbReference type="OrthoDB" id="2585251at2759"/>
<comment type="caution">
    <text evidence="2">The sequence shown here is derived from an EMBL/GenBank/DDBJ whole genome shotgun (WGS) entry which is preliminary data.</text>
</comment>
<feature type="region of interest" description="Disordered" evidence="1">
    <location>
        <begin position="340"/>
        <end position="368"/>
    </location>
</feature>
<dbReference type="Proteomes" id="UP001049176">
    <property type="component" value="Chromosome 10"/>
</dbReference>
<dbReference type="AlphaFoldDB" id="A0A9P7UN26"/>
<gene>
    <name evidence="2" type="ORF">E1B28_002413</name>
</gene>
<dbReference type="EMBL" id="CM032190">
    <property type="protein sequence ID" value="KAG7086461.1"/>
    <property type="molecule type" value="Genomic_DNA"/>
</dbReference>
<name>A0A9P7UN26_9AGAR</name>
<dbReference type="RefSeq" id="XP_043002932.1">
    <property type="nucleotide sequence ID" value="XM_043159332.1"/>
</dbReference>
<accession>A0A9P7UN26</accession>
<proteinExistence type="predicted"/>
<dbReference type="KEGG" id="more:E1B28_002413"/>
<dbReference type="GeneID" id="66071489"/>
<evidence type="ECO:0000313" key="3">
    <source>
        <dbReference type="Proteomes" id="UP001049176"/>
    </source>
</evidence>
<reference evidence="2" key="1">
    <citation type="journal article" date="2021" name="Genome Biol. Evol.">
        <title>The assembled and annotated genome of the fairy-ring fungus Marasmius oreades.</title>
        <authorList>
            <person name="Hiltunen M."/>
            <person name="Ament-Velasquez S.L."/>
            <person name="Johannesson H."/>
        </authorList>
    </citation>
    <scope>NUCLEOTIDE SEQUENCE</scope>
    <source>
        <strain evidence="2">03SP1</strain>
    </source>
</reference>
<protein>
    <submittedName>
        <fullName evidence="2">Uncharacterized protein</fullName>
    </submittedName>
</protein>
<sequence length="465" mass="51026">MQLSSHGPRGIPRVSKLLPSGRSIHIPAYLRVKPRAPSNISSSQRILSQTRTFITRFIGHLTTPGLQLSHASTLPHSVRAAAPGRMSTIQQRLSYPVRHALARPVQPLFFPHAPTFASRSVAQVGLGTARNFHSGRSVFQNLVQNVPITGRALYEADWDIQIKRDRAVMKKVIQEGNKSSKGEMLKPKNQTPSFTHAAPTESAVLTTQEMDKYFTPIVPDITTYLLIPLAPTPTSRVPLDPNGSSGRHPLLPLSLLASTHNNHELHTLKVSSLFSRLDAANVWERGVVCSSYASHVDKEGVCTILKVEFTGWSIAEVRSIIGEAGTGWCVLEEEHVQRSVYDEDDESSDTSSILSGISGPLSTPESASLSPNAVSDSFVLPTLDFSSSFLDNPHISPILSRTSSSSDLFSELAMEVDDPWSDVEVSDSESSIELLSNSRLRFSHDFARRSDADLEAQYSPREDLF</sequence>